<dbReference type="Pfam" id="PF07690">
    <property type="entry name" value="MFS_1"/>
    <property type="match status" value="1"/>
</dbReference>
<protein>
    <submittedName>
        <fullName evidence="2">Sugar (Glycoside-Pentoside-Hexuronide) transporter</fullName>
    </submittedName>
</protein>
<reference evidence="2 3" key="1">
    <citation type="submission" date="2015-09" db="EMBL/GenBank/DDBJ databases">
        <authorList>
            <consortium name="Pathogen Informatics"/>
        </authorList>
    </citation>
    <scope>NUCLEOTIDE SEQUENCE [LARGE SCALE GENOMIC DNA]</scope>
    <source>
        <strain evidence="2 3">2789STDY5834902</strain>
    </source>
</reference>
<dbReference type="Proteomes" id="UP000095454">
    <property type="component" value="Unassembled WGS sequence"/>
</dbReference>
<dbReference type="RefSeq" id="WP_253274621.1">
    <property type="nucleotide sequence ID" value="NZ_CABIXX010000023.1"/>
</dbReference>
<evidence type="ECO:0000313" key="3">
    <source>
        <dbReference type="Proteomes" id="UP000095454"/>
    </source>
</evidence>
<dbReference type="Gene3D" id="1.20.1250.20">
    <property type="entry name" value="MFS general substrate transporter like domains"/>
    <property type="match status" value="1"/>
</dbReference>
<dbReference type="InterPro" id="IPR036259">
    <property type="entry name" value="MFS_trans_sf"/>
</dbReference>
<evidence type="ECO:0000256" key="1">
    <source>
        <dbReference type="SAM" id="Phobius"/>
    </source>
</evidence>
<feature type="transmembrane region" description="Helical" evidence="1">
    <location>
        <begin position="67"/>
        <end position="90"/>
    </location>
</feature>
<dbReference type="PANTHER" id="PTHR23528">
    <property type="match status" value="1"/>
</dbReference>
<dbReference type="AlphaFoldDB" id="A0A174L345"/>
<keyword evidence="1" id="KW-0472">Membrane</keyword>
<keyword evidence="1" id="KW-0812">Transmembrane</keyword>
<sequence>MANQTAAAIDENAIAPDTGKPMTKTETWRFMIGFIIFGVMWMMSGTIGSNVLFPERFNGLNIGQPEAILAAMNSVGSIFALFSNLVFGALSDHCHSRFGKRTPFIVLGGFVCGCAFWSTSVATTLPMIVASWCVLQIGLNCMLAPAVAVLSDRIPLNKRGTLSAFYGGGATAGQSIGTIIGTQFLSNPVPGFIIGTVSWLLTGILAVIIWPREKSAALDEGEQSEKLNLKSLLLMFVPPTKNCRDFYLALFGRLLLIFGYFCINGYQLYILEKYIGLPVAEAGAVLSSMSVVIMVVSLVASLTPALSPTRSAVASPSSSSQRS</sequence>
<dbReference type="InterPro" id="IPR011701">
    <property type="entry name" value="MFS"/>
</dbReference>
<dbReference type="EMBL" id="CZAQ01000023">
    <property type="protein sequence ID" value="CUP19034.1"/>
    <property type="molecule type" value="Genomic_DNA"/>
</dbReference>
<name>A0A174L345_9ACTN</name>
<accession>A0A174L345</accession>
<feature type="transmembrane region" description="Helical" evidence="1">
    <location>
        <begin position="162"/>
        <end position="185"/>
    </location>
</feature>
<gene>
    <name evidence="2" type="ORF">ERS852514_01340</name>
</gene>
<feature type="transmembrane region" description="Helical" evidence="1">
    <location>
        <begin position="28"/>
        <end position="47"/>
    </location>
</feature>
<proteinExistence type="predicted"/>
<organism evidence="2 3">
    <name type="scientific">Collinsella aerofaciens</name>
    <dbReference type="NCBI Taxonomy" id="74426"/>
    <lineage>
        <taxon>Bacteria</taxon>
        <taxon>Bacillati</taxon>
        <taxon>Actinomycetota</taxon>
        <taxon>Coriobacteriia</taxon>
        <taxon>Coriobacteriales</taxon>
        <taxon>Coriobacteriaceae</taxon>
        <taxon>Collinsella</taxon>
    </lineage>
</organism>
<feature type="transmembrane region" description="Helical" evidence="1">
    <location>
        <begin position="246"/>
        <end position="270"/>
    </location>
</feature>
<feature type="transmembrane region" description="Helical" evidence="1">
    <location>
        <begin position="282"/>
        <end position="302"/>
    </location>
</feature>
<dbReference type="GO" id="GO:0022857">
    <property type="term" value="F:transmembrane transporter activity"/>
    <property type="evidence" value="ECO:0007669"/>
    <property type="project" value="InterPro"/>
</dbReference>
<feature type="transmembrane region" description="Helical" evidence="1">
    <location>
        <begin position="128"/>
        <end position="150"/>
    </location>
</feature>
<dbReference type="PANTHER" id="PTHR23528:SF1">
    <property type="entry name" value="MAJOR FACILITATOR SUPERFAMILY (MFS) PROFILE DOMAIN-CONTAINING PROTEIN"/>
    <property type="match status" value="1"/>
</dbReference>
<feature type="transmembrane region" description="Helical" evidence="1">
    <location>
        <begin position="102"/>
        <end position="122"/>
    </location>
</feature>
<evidence type="ECO:0000313" key="2">
    <source>
        <dbReference type="EMBL" id="CUP19034.1"/>
    </source>
</evidence>
<dbReference type="SUPFAM" id="SSF103473">
    <property type="entry name" value="MFS general substrate transporter"/>
    <property type="match status" value="1"/>
</dbReference>
<keyword evidence="1" id="KW-1133">Transmembrane helix</keyword>
<feature type="transmembrane region" description="Helical" evidence="1">
    <location>
        <begin position="191"/>
        <end position="210"/>
    </location>
</feature>